<evidence type="ECO:0000313" key="2">
    <source>
        <dbReference type="EMBL" id="CAK0855800.1"/>
    </source>
</evidence>
<evidence type="ECO:0000256" key="1">
    <source>
        <dbReference type="SAM" id="SignalP"/>
    </source>
</evidence>
<dbReference type="PANTHER" id="PTHR36220:SF1">
    <property type="entry name" value="GAMMA TUBULIN COMPLEX COMPONENT C-TERMINAL DOMAIN-CONTAINING PROTEIN"/>
    <property type="match status" value="1"/>
</dbReference>
<sequence length="386" mass="41073">MVHVLISAATFALAYAVGAEMQLMQMSVHGPDGLEAATLRTDFTADFVFIPQRGCAGPGRESEWLTVGKPYTPAACAIGCATYNYFTIAWKDANCKCADLCTDENGVHTSYAFVQGVPTVTSMVLHVNTSQQKGRRQVEAADHVVKGASWSQVGQDIDGEAAGDLNVWSVSLSSDGSRVAIGAYGNDGAGSNSGHVRVFGLSGNAWSQVGQDIDAEAAGDYSGTSVSLSSDGSRVAIGAYGNYGAGPMSGHVLVFGLSGNTWSQVGQDIDGEAAVDGSGTSVSLSSDGSRVAIGARNNHGVGSRSRLRALGQHLESGGAGHRWRSLMRLQWPFGVAEQRRQPRGHWSNLQQRRCWVKFWSRSRVRALEQHLEPGGSGHRWRSLRRS</sequence>
<name>A0ABN9U990_9DINO</name>
<dbReference type="PANTHER" id="PTHR36220">
    <property type="entry name" value="UNNAMED PRODUCT"/>
    <property type="match status" value="1"/>
</dbReference>
<feature type="signal peptide" evidence="1">
    <location>
        <begin position="1"/>
        <end position="16"/>
    </location>
</feature>
<keyword evidence="1" id="KW-0732">Signal</keyword>
<reference evidence="2" key="1">
    <citation type="submission" date="2023-10" db="EMBL/GenBank/DDBJ databases">
        <authorList>
            <person name="Chen Y."/>
            <person name="Shah S."/>
            <person name="Dougan E. K."/>
            <person name="Thang M."/>
            <person name="Chan C."/>
        </authorList>
    </citation>
    <scope>NUCLEOTIDE SEQUENCE [LARGE SCALE GENOMIC DNA]</scope>
</reference>
<proteinExistence type="predicted"/>
<keyword evidence="3" id="KW-1185">Reference proteome</keyword>
<organism evidence="2 3">
    <name type="scientific">Prorocentrum cordatum</name>
    <dbReference type="NCBI Taxonomy" id="2364126"/>
    <lineage>
        <taxon>Eukaryota</taxon>
        <taxon>Sar</taxon>
        <taxon>Alveolata</taxon>
        <taxon>Dinophyceae</taxon>
        <taxon>Prorocentrales</taxon>
        <taxon>Prorocentraceae</taxon>
        <taxon>Prorocentrum</taxon>
    </lineage>
</organism>
<gene>
    <name evidence="2" type="ORF">PCOR1329_LOCUS46342</name>
</gene>
<dbReference type="EMBL" id="CAUYUJ010015575">
    <property type="protein sequence ID" value="CAK0855800.1"/>
    <property type="molecule type" value="Genomic_DNA"/>
</dbReference>
<evidence type="ECO:0008006" key="4">
    <source>
        <dbReference type="Google" id="ProtNLM"/>
    </source>
</evidence>
<dbReference type="Proteomes" id="UP001189429">
    <property type="component" value="Unassembled WGS sequence"/>
</dbReference>
<comment type="caution">
    <text evidence="2">The sequence shown here is derived from an EMBL/GenBank/DDBJ whole genome shotgun (WGS) entry which is preliminary data.</text>
</comment>
<feature type="chain" id="PRO_5046687779" description="Subtilisin" evidence="1">
    <location>
        <begin position="17"/>
        <end position="386"/>
    </location>
</feature>
<protein>
    <recommendedName>
        <fullName evidence="4">Subtilisin</fullName>
    </recommendedName>
</protein>
<dbReference type="SUPFAM" id="SSF75011">
    <property type="entry name" value="3-carboxy-cis,cis-mucoante lactonizing enzyme"/>
    <property type="match status" value="1"/>
</dbReference>
<accession>A0ABN9U990</accession>
<evidence type="ECO:0000313" key="3">
    <source>
        <dbReference type="Proteomes" id="UP001189429"/>
    </source>
</evidence>